<evidence type="ECO:0000256" key="1">
    <source>
        <dbReference type="ARBA" id="ARBA00002566"/>
    </source>
</evidence>
<dbReference type="SUPFAM" id="SSF81648">
    <property type="entry name" value="a domain/subunit of cytochrome bc1 complex (Ubiquinol-cytochrome c reductase)"/>
    <property type="match status" value="1"/>
</dbReference>
<dbReference type="GO" id="GO:0006122">
    <property type="term" value="P:mitochondrial electron transport, ubiquinol to cytochrome c"/>
    <property type="evidence" value="ECO:0007669"/>
    <property type="project" value="TreeGrafter"/>
</dbReference>
<dbReference type="CDD" id="cd00284">
    <property type="entry name" value="Cytochrome_b_N"/>
    <property type="match status" value="1"/>
</dbReference>
<dbReference type="Pfam" id="PF00032">
    <property type="entry name" value="Cytochrom_B_C"/>
    <property type="match status" value="1"/>
</dbReference>
<dbReference type="GO" id="GO:0016491">
    <property type="term" value="F:oxidoreductase activity"/>
    <property type="evidence" value="ECO:0007669"/>
    <property type="project" value="UniProtKB-UniRule"/>
</dbReference>
<evidence type="ECO:0000256" key="18">
    <source>
        <dbReference type="PIRSR" id="PIRSR038885-1"/>
    </source>
</evidence>
<evidence type="ECO:0000313" key="23">
    <source>
        <dbReference type="EMBL" id="ARH54687.1"/>
    </source>
</evidence>
<dbReference type="Pfam" id="PF00033">
    <property type="entry name" value="Cytochrome_B"/>
    <property type="match status" value="1"/>
</dbReference>
<evidence type="ECO:0000259" key="21">
    <source>
        <dbReference type="PROSITE" id="PS51002"/>
    </source>
</evidence>
<feature type="binding site" evidence="18">
    <location>
        <position position="202"/>
    </location>
    <ligand>
        <name>a ubiquinone</name>
        <dbReference type="ChEBI" id="CHEBI:16389"/>
    </ligand>
</feature>
<dbReference type="InterPro" id="IPR030689">
    <property type="entry name" value="Cytochrome_b"/>
</dbReference>
<feature type="transmembrane region" description="Helical" evidence="20">
    <location>
        <begin position="141"/>
        <end position="159"/>
    </location>
</feature>
<dbReference type="InterPro" id="IPR027387">
    <property type="entry name" value="Cytb/b6-like_sf"/>
</dbReference>
<feature type="transmembrane region" description="Helical" evidence="20">
    <location>
        <begin position="289"/>
        <end position="308"/>
    </location>
</feature>
<keyword evidence="15 20" id="KW-0496">Mitochondrion</keyword>
<keyword evidence="6 19" id="KW-0349">Heme</keyword>
<feature type="transmembrane region" description="Helical" evidence="20">
    <location>
        <begin position="31"/>
        <end position="57"/>
    </location>
</feature>
<keyword evidence="13 19" id="KW-0408">Iron</keyword>
<evidence type="ECO:0000256" key="5">
    <source>
        <dbReference type="ARBA" id="ARBA00022448"/>
    </source>
</evidence>
<name>A0A343C3U4_9COLE</name>
<dbReference type="Gene3D" id="1.20.810.10">
    <property type="entry name" value="Cytochrome Bc1 Complex, Chain C"/>
    <property type="match status" value="1"/>
</dbReference>
<organism evidence="23">
    <name type="scientific">Tachinus subterraneus</name>
    <dbReference type="NCBI Taxonomy" id="879013"/>
    <lineage>
        <taxon>Eukaryota</taxon>
        <taxon>Metazoa</taxon>
        <taxon>Ecdysozoa</taxon>
        <taxon>Arthropoda</taxon>
        <taxon>Hexapoda</taxon>
        <taxon>Insecta</taxon>
        <taxon>Pterygota</taxon>
        <taxon>Neoptera</taxon>
        <taxon>Endopterygota</taxon>
        <taxon>Coleoptera</taxon>
        <taxon>Polyphaga</taxon>
        <taxon>Staphyliniformia</taxon>
        <taxon>Staphylinidae</taxon>
        <taxon>Tachyporinae group</taxon>
        <taxon>Tachyporinae</taxon>
        <taxon>Tachinus</taxon>
    </lineage>
</organism>
<gene>
    <name evidence="23" type="primary">cob</name>
</gene>
<keyword evidence="14" id="KW-0830">Ubiquinone</keyword>
<keyword evidence="16 20" id="KW-0472">Membrane</keyword>
<evidence type="ECO:0000256" key="12">
    <source>
        <dbReference type="ARBA" id="ARBA00022989"/>
    </source>
</evidence>
<evidence type="ECO:0000256" key="17">
    <source>
        <dbReference type="ARBA" id="ARBA00061233"/>
    </source>
</evidence>
<dbReference type="InterPro" id="IPR048260">
    <property type="entry name" value="Cytochrome_b_C_euk/bac"/>
</dbReference>
<evidence type="ECO:0000259" key="22">
    <source>
        <dbReference type="PROSITE" id="PS51003"/>
    </source>
</evidence>
<protein>
    <recommendedName>
        <fullName evidence="4 20">Cytochrome b</fullName>
    </recommendedName>
</protein>
<comment type="similarity">
    <text evidence="17 20">Belongs to the cytochrome b family.</text>
</comment>
<dbReference type="InterPro" id="IPR005797">
    <property type="entry name" value="Cyt_b/b6_N"/>
</dbReference>
<keyword evidence="11 20" id="KW-0249">Electron transport</keyword>
<dbReference type="PANTHER" id="PTHR19271:SF16">
    <property type="entry name" value="CYTOCHROME B"/>
    <property type="match status" value="1"/>
</dbReference>
<dbReference type="AlphaFoldDB" id="A0A343C3U4"/>
<dbReference type="PANTHER" id="PTHR19271">
    <property type="entry name" value="CYTOCHROME B"/>
    <property type="match status" value="1"/>
</dbReference>
<dbReference type="CDD" id="cd00290">
    <property type="entry name" value="cytochrome_b_C"/>
    <property type="match status" value="1"/>
</dbReference>
<proteinExistence type="inferred from homology"/>
<evidence type="ECO:0000256" key="10">
    <source>
        <dbReference type="ARBA" id="ARBA00022792"/>
    </source>
</evidence>
<evidence type="ECO:0000256" key="16">
    <source>
        <dbReference type="ARBA" id="ARBA00023136"/>
    </source>
</evidence>
<comment type="cofactor">
    <cofactor evidence="19">
        <name>heme</name>
        <dbReference type="ChEBI" id="CHEBI:30413"/>
    </cofactor>
    <text evidence="19">Binds 2 heme groups non-covalently.</text>
</comment>
<dbReference type="PROSITE" id="PS51003">
    <property type="entry name" value="CYTB_CTER"/>
    <property type="match status" value="1"/>
</dbReference>
<dbReference type="EMBL" id="KX087351">
    <property type="protein sequence ID" value="ARH54687.1"/>
    <property type="molecule type" value="Genomic_DNA"/>
</dbReference>
<evidence type="ECO:0000256" key="7">
    <source>
        <dbReference type="ARBA" id="ARBA00022660"/>
    </source>
</evidence>
<feature type="transmembrane region" description="Helical" evidence="20">
    <location>
        <begin position="179"/>
        <end position="201"/>
    </location>
</feature>
<feature type="binding site" description="axial binding residue" evidence="19">
    <location>
        <position position="183"/>
    </location>
    <ligand>
        <name>heme b</name>
        <dbReference type="ChEBI" id="CHEBI:60344"/>
        <label>b562</label>
    </ligand>
    <ligandPart>
        <name>Fe</name>
        <dbReference type="ChEBI" id="CHEBI:18248"/>
    </ligandPart>
</feature>
<keyword evidence="9 19" id="KW-0479">Metal-binding</keyword>
<feature type="transmembrane region" description="Helical" evidence="20">
    <location>
        <begin position="111"/>
        <end position="134"/>
    </location>
</feature>
<evidence type="ECO:0000256" key="2">
    <source>
        <dbReference type="ARBA" id="ARBA00004448"/>
    </source>
</evidence>
<feature type="transmembrane region" description="Helical" evidence="20">
    <location>
        <begin position="324"/>
        <end position="341"/>
    </location>
</feature>
<evidence type="ECO:0000256" key="6">
    <source>
        <dbReference type="ARBA" id="ARBA00022617"/>
    </source>
</evidence>
<feature type="domain" description="Cytochrome b/b6 N-terminal region profile" evidence="21">
    <location>
        <begin position="1"/>
        <end position="210"/>
    </location>
</feature>
<dbReference type="InterPro" id="IPR036150">
    <property type="entry name" value="Cyt_b/b6_C_sf"/>
</dbReference>
<evidence type="ECO:0000256" key="11">
    <source>
        <dbReference type="ARBA" id="ARBA00022982"/>
    </source>
</evidence>
<dbReference type="PIRSF" id="PIRSF038885">
    <property type="entry name" value="COB"/>
    <property type="match status" value="1"/>
</dbReference>
<accession>A0A343C3U4</accession>
<evidence type="ECO:0000256" key="19">
    <source>
        <dbReference type="PIRSR" id="PIRSR038885-2"/>
    </source>
</evidence>
<evidence type="ECO:0000256" key="20">
    <source>
        <dbReference type="RuleBase" id="RU362117"/>
    </source>
</evidence>
<dbReference type="InterPro" id="IPR048259">
    <property type="entry name" value="Cytochrome_b_N_euk/bac"/>
</dbReference>
<keyword evidence="10" id="KW-0999">Mitochondrion inner membrane</keyword>
<dbReference type="GO" id="GO:0045275">
    <property type="term" value="C:respiratory chain complex III"/>
    <property type="evidence" value="ECO:0007669"/>
    <property type="project" value="InterPro"/>
</dbReference>
<evidence type="ECO:0000256" key="3">
    <source>
        <dbReference type="ARBA" id="ARBA00011649"/>
    </source>
</evidence>
<dbReference type="SUPFAM" id="SSF81342">
    <property type="entry name" value="Transmembrane di-heme cytochromes"/>
    <property type="match status" value="1"/>
</dbReference>
<evidence type="ECO:0000256" key="9">
    <source>
        <dbReference type="ARBA" id="ARBA00022723"/>
    </source>
</evidence>
<comment type="subcellular location">
    <subcellularLocation>
        <location evidence="2">Mitochondrion inner membrane</location>
        <topology evidence="2">Multi-pass membrane protein</topology>
    </subcellularLocation>
</comment>
<sequence length="380" mass="43259">MKTPFRTSSPMLKIINNSLIDLPSPSNISSWWNFGSLLGLCLGIQIVTGIFLAMHYTANIDMAFNSVVHICRDVNYGWLLRTLHANGASFFFICLYLHVGRGIYYGSYYLTLTWLVGTFILFAVMATAFLGYVLPWGQMSFWGATVITNLLSAIPYLGMDIVQWLWGGFAVDNATLTRFFTLHFLLPFIVAALVMIHLLFLHQTGSNNPLGINSNIDKIPFHPYFSFKDLFGFIVMLMMLTLLTLISPNLLGDPDNFTPANPLVTPVHIQPEWYFLFAYAILRSIPNKLGGVIALLMSIAILLFMPFINKKKIQSTQFYPINKILFWSLLSIVMLLTWIGARPVEDPYILIGQILTIVYFMYYLINPLVANIWDWIIFKN</sequence>
<keyword evidence="12 20" id="KW-1133">Transmembrane helix</keyword>
<keyword evidence="5 20" id="KW-0813">Transport</keyword>
<dbReference type="InterPro" id="IPR016174">
    <property type="entry name" value="Di-haem_cyt_TM"/>
</dbReference>
<dbReference type="GO" id="GO:0046872">
    <property type="term" value="F:metal ion binding"/>
    <property type="evidence" value="ECO:0007669"/>
    <property type="project" value="UniProtKB-UniRule"/>
</dbReference>
<dbReference type="GO" id="GO:0008121">
    <property type="term" value="F:quinol-cytochrome-c reductase activity"/>
    <property type="evidence" value="ECO:0007669"/>
    <property type="project" value="InterPro"/>
</dbReference>
<feature type="transmembrane region" description="Helical" evidence="20">
    <location>
        <begin position="348"/>
        <end position="365"/>
    </location>
</feature>
<feature type="transmembrane region" description="Helical" evidence="20">
    <location>
        <begin position="230"/>
        <end position="251"/>
    </location>
</feature>
<feature type="binding site" description="axial binding residue" evidence="19">
    <location>
        <position position="98"/>
    </location>
    <ligand>
        <name>heme b</name>
        <dbReference type="ChEBI" id="CHEBI:60344"/>
        <label>b566</label>
    </ligand>
    <ligandPart>
        <name>Fe</name>
        <dbReference type="ChEBI" id="CHEBI:18248"/>
    </ligandPart>
</feature>
<comment type="subunit">
    <text evidence="3">The main subunits of complex b-c1 are: cytochrome b, cytochrome c1 and the Rieske protein.</text>
</comment>
<feature type="transmembrane region" description="Helical" evidence="20">
    <location>
        <begin position="78"/>
        <end position="99"/>
    </location>
</feature>
<evidence type="ECO:0000256" key="15">
    <source>
        <dbReference type="ARBA" id="ARBA00023128"/>
    </source>
</evidence>
<evidence type="ECO:0000256" key="4">
    <source>
        <dbReference type="ARBA" id="ARBA00013531"/>
    </source>
</evidence>
<feature type="binding site" description="axial binding residue" evidence="19">
    <location>
        <position position="197"/>
    </location>
    <ligand>
        <name>heme b</name>
        <dbReference type="ChEBI" id="CHEBI:60344"/>
        <label>b566</label>
    </ligand>
    <ligandPart>
        <name>Fe</name>
        <dbReference type="ChEBI" id="CHEBI:18248"/>
    </ligandPart>
</feature>
<dbReference type="InterPro" id="IPR005798">
    <property type="entry name" value="Cyt_b/b6_C"/>
</dbReference>
<evidence type="ECO:0000256" key="13">
    <source>
        <dbReference type="ARBA" id="ARBA00023004"/>
    </source>
</evidence>
<reference evidence="23" key="1">
    <citation type="submission" date="2016-04" db="EMBL/GenBank/DDBJ databases">
        <title>Mitochondria of beetle species.</title>
        <authorList>
            <person name="Hunter A."/>
            <person name="Moriniere J."/>
            <person name="Tang P."/>
            <person name="Linard B."/>
            <person name="Crampton-Platt A."/>
            <person name="Vogler A.P."/>
        </authorList>
    </citation>
    <scope>NUCLEOTIDE SEQUENCE</scope>
</reference>
<comment type="cofactor">
    <cofactor evidence="20">
        <name>heme b</name>
        <dbReference type="ChEBI" id="CHEBI:60344"/>
    </cofactor>
    <text evidence="20">Binds 2 heme groups non-covalently.</text>
</comment>
<dbReference type="GO" id="GO:0005743">
    <property type="term" value="C:mitochondrial inner membrane"/>
    <property type="evidence" value="ECO:0007669"/>
    <property type="project" value="UniProtKB-SubCell"/>
</dbReference>
<feature type="domain" description="Cytochrome b/b6 C-terminal region profile" evidence="22">
    <location>
        <begin position="211"/>
        <end position="380"/>
    </location>
</feature>
<geneLocation type="mitochondrion" evidence="23"/>
<dbReference type="FunFam" id="1.20.810.10:FF:000002">
    <property type="entry name" value="Cytochrome b"/>
    <property type="match status" value="1"/>
</dbReference>
<feature type="binding site" description="axial binding residue" evidence="19">
    <location>
        <position position="84"/>
    </location>
    <ligand>
        <name>heme b</name>
        <dbReference type="ChEBI" id="CHEBI:60344"/>
        <label>b562</label>
    </ligand>
    <ligandPart>
        <name>Fe</name>
        <dbReference type="ChEBI" id="CHEBI:18248"/>
    </ligandPart>
</feature>
<dbReference type="PROSITE" id="PS51002">
    <property type="entry name" value="CYTB_NTER"/>
    <property type="match status" value="1"/>
</dbReference>
<keyword evidence="8 20" id="KW-0812">Transmembrane</keyword>
<keyword evidence="7 20" id="KW-0679">Respiratory chain</keyword>
<evidence type="ECO:0000256" key="14">
    <source>
        <dbReference type="ARBA" id="ARBA00023075"/>
    </source>
</evidence>
<evidence type="ECO:0000256" key="8">
    <source>
        <dbReference type="ARBA" id="ARBA00022692"/>
    </source>
</evidence>
<comment type="function">
    <text evidence="1 20">Component of the ubiquinol-cytochrome c reductase complex (complex III or cytochrome b-c1 complex) that is part of the mitochondrial respiratory chain. The b-c1 complex mediates electron transfer from ubiquinol to cytochrome c. Contributes to the generation of a proton gradient across the mitochondrial membrane that is then used for ATP synthesis.</text>
</comment>